<protein>
    <submittedName>
        <fullName evidence="1">Uncharacterized protein</fullName>
    </submittedName>
</protein>
<evidence type="ECO:0000313" key="1">
    <source>
        <dbReference type="EMBL" id="KAJ9661656.1"/>
    </source>
</evidence>
<accession>A0ACC3AGJ4</accession>
<dbReference type="Proteomes" id="UP001172386">
    <property type="component" value="Unassembled WGS sequence"/>
</dbReference>
<proteinExistence type="predicted"/>
<comment type="caution">
    <text evidence="1">The sequence shown here is derived from an EMBL/GenBank/DDBJ whole genome shotgun (WGS) entry which is preliminary data.</text>
</comment>
<name>A0ACC3AGJ4_9EURO</name>
<dbReference type="EMBL" id="JAPDRQ010000021">
    <property type="protein sequence ID" value="KAJ9661656.1"/>
    <property type="molecule type" value="Genomic_DNA"/>
</dbReference>
<reference evidence="1" key="1">
    <citation type="submission" date="2022-10" db="EMBL/GenBank/DDBJ databases">
        <title>Culturing micro-colonial fungi from biological soil crusts in the Mojave desert and describing Neophaeococcomyces mojavensis, and introducing the new genera and species Taxawa tesnikishii.</title>
        <authorList>
            <person name="Kurbessoian T."/>
            <person name="Stajich J.E."/>
        </authorList>
    </citation>
    <scope>NUCLEOTIDE SEQUENCE</scope>
    <source>
        <strain evidence="1">JES_112</strain>
    </source>
</reference>
<gene>
    <name evidence="1" type="ORF">H2198_001832</name>
</gene>
<organism evidence="1 2">
    <name type="scientific">Neophaeococcomyces mojaviensis</name>
    <dbReference type="NCBI Taxonomy" id="3383035"/>
    <lineage>
        <taxon>Eukaryota</taxon>
        <taxon>Fungi</taxon>
        <taxon>Dikarya</taxon>
        <taxon>Ascomycota</taxon>
        <taxon>Pezizomycotina</taxon>
        <taxon>Eurotiomycetes</taxon>
        <taxon>Chaetothyriomycetidae</taxon>
        <taxon>Chaetothyriales</taxon>
        <taxon>Chaetothyriales incertae sedis</taxon>
        <taxon>Neophaeococcomyces</taxon>
    </lineage>
</organism>
<keyword evidence="2" id="KW-1185">Reference proteome</keyword>
<sequence length="580" mass="65934">MGKAIERVGLLLELEEFRLQRWGERAGLLEGLDRDLRLNWALIKRLLTQLTENILNINILRTQYGLEYDDSDETALVAVEASITPIQTSTNLFGRAWAHVNPTIRKSRKQVAQRSADVFRRLKWVEIDQEKARGLLAGISYYNDVLQECLDDANQQLIRRALAMLLRDMTSRTRNGLDIETIQAFPHDETMVEFKAVDAASRVKQTRLIAGVDRKQDERPSESVERLILPKVKLDNVFQYAPVENVAKWSTAIYKSTSRHINSHVLLEWKHVDRRLEKQVRRRVQSLAILMVTAADDSFHTLACLGYLEKPSTASDISFAFVFELINLEQVTDHSLKSAPLPLSTILNDNGRKPTLNERFAMAFAVSENLLQLHTAGWLHKNICSDNIVFLTTIHQGWEHENYQGPFVVGYEFSRSSVEETESMPYHGRYLLYAHPQLYHRRDDPTVTFLKEFDLHALGCLLLEIILWQPLENILSVLEESNPTKTGLDEASQSKSEAMAKLLRQKQALSDRARASALLGQIAVAGGMKCRRAVETCFFSESWVENGIGFEGDSSSDMVELSVGPQSFIVSTFDCLRKCV</sequence>
<evidence type="ECO:0000313" key="2">
    <source>
        <dbReference type="Proteomes" id="UP001172386"/>
    </source>
</evidence>